<reference evidence="2 3" key="1">
    <citation type="submission" date="2019-07" db="EMBL/GenBank/DDBJ databases">
        <title>Whole genome shotgun sequence of Novosphingobium sediminis NBRC 106119.</title>
        <authorList>
            <person name="Hosoyama A."/>
            <person name="Uohara A."/>
            <person name="Ohji S."/>
            <person name="Ichikawa N."/>
        </authorList>
    </citation>
    <scope>NUCLEOTIDE SEQUENCE [LARGE SCALE GENOMIC DNA]</scope>
    <source>
        <strain evidence="2 3">NBRC 106119</strain>
    </source>
</reference>
<accession>A0A512ANB2</accession>
<organism evidence="2 3">
    <name type="scientific">Novosphingobium sediminis</name>
    <dbReference type="NCBI Taxonomy" id="707214"/>
    <lineage>
        <taxon>Bacteria</taxon>
        <taxon>Pseudomonadati</taxon>
        <taxon>Pseudomonadota</taxon>
        <taxon>Alphaproteobacteria</taxon>
        <taxon>Sphingomonadales</taxon>
        <taxon>Sphingomonadaceae</taxon>
        <taxon>Novosphingobium</taxon>
    </lineage>
</organism>
<dbReference type="OrthoDB" id="9787760at2"/>
<evidence type="ECO:0000313" key="3">
    <source>
        <dbReference type="Proteomes" id="UP000321464"/>
    </source>
</evidence>
<keyword evidence="1" id="KW-0732">Signal</keyword>
<feature type="chain" id="PRO_5022057267" description="Lipoprotein" evidence="1">
    <location>
        <begin position="27"/>
        <end position="305"/>
    </location>
</feature>
<comment type="caution">
    <text evidence="2">The sequence shown here is derived from an EMBL/GenBank/DDBJ whole genome shotgun (WGS) entry which is preliminary data.</text>
</comment>
<sequence>MTGLFYKCLLGPALSTGLLLPQPATAKMPVPPAEVVQAVAADLREAGLSPRAIDRARGLYRPVSLTGGAMPDWLVDMNAAPSGMLCGTGGCPIEVWVQQGGHYRRALSLQVLGYAVEPNGYVSLKLHGVLCGRTGSDDCNYRFGWQPAQGGEGWFLPMMPSDVPGYTGPVVQALAPAAHMLPALAAQEAAYAAWCEKRAGGTPDTSDAAALLPDLTGDARPEALFDANRALCTVIDREGAEQQAPCPEPAICHSVIYTSTSTGWRAEPAQKPFEYWIKWQSGRPRMAIAEADCGMCKIRELDLAP</sequence>
<feature type="signal peptide" evidence="1">
    <location>
        <begin position="1"/>
        <end position="26"/>
    </location>
</feature>
<evidence type="ECO:0000313" key="2">
    <source>
        <dbReference type="EMBL" id="GEO01198.1"/>
    </source>
</evidence>
<gene>
    <name evidence="2" type="ORF">NSE01_30300</name>
</gene>
<evidence type="ECO:0000256" key="1">
    <source>
        <dbReference type="SAM" id="SignalP"/>
    </source>
</evidence>
<keyword evidence="3" id="KW-1185">Reference proteome</keyword>
<dbReference type="EMBL" id="BJYR01000020">
    <property type="protein sequence ID" value="GEO01198.1"/>
    <property type="molecule type" value="Genomic_DNA"/>
</dbReference>
<dbReference type="AlphaFoldDB" id="A0A512ANB2"/>
<protein>
    <recommendedName>
        <fullName evidence="4">Lipoprotein</fullName>
    </recommendedName>
</protein>
<dbReference type="RefSeq" id="WP_147160526.1">
    <property type="nucleotide sequence ID" value="NZ_BJYR01000020.1"/>
</dbReference>
<dbReference type="Proteomes" id="UP000321464">
    <property type="component" value="Unassembled WGS sequence"/>
</dbReference>
<proteinExistence type="predicted"/>
<evidence type="ECO:0008006" key="4">
    <source>
        <dbReference type="Google" id="ProtNLM"/>
    </source>
</evidence>
<name>A0A512ANB2_9SPHN</name>